<feature type="signal peptide" evidence="1">
    <location>
        <begin position="1"/>
        <end position="21"/>
    </location>
</feature>
<comment type="caution">
    <text evidence="2">The sequence shown here is derived from an EMBL/GenBank/DDBJ whole genome shotgun (WGS) entry which is preliminary data.</text>
</comment>
<feature type="chain" id="PRO_5030009018" description="Fimbrial assembly protein" evidence="1">
    <location>
        <begin position="22"/>
        <end position="163"/>
    </location>
</feature>
<proteinExistence type="predicted"/>
<evidence type="ECO:0008006" key="4">
    <source>
        <dbReference type="Google" id="ProtNLM"/>
    </source>
</evidence>
<keyword evidence="1" id="KW-0732">Signal</keyword>
<evidence type="ECO:0000313" key="2">
    <source>
        <dbReference type="EMBL" id="PSW23181.1"/>
    </source>
</evidence>
<dbReference type="STRING" id="680026.AB733_19230"/>
<dbReference type="Proteomes" id="UP000240481">
    <property type="component" value="Unassembled WGS sequence"/>
</dbReference>
<sequence length="163" mass="17731">MKKTTLALAALIALTSGAAMANVKKDYQLNFFAQIEDGFSFERLDGKSWSEAIDIKHSALRDEFESTTVKTMVSLSSTHTQKALEAKLSKPFPVLSKKGDYTQAVALNIHLGGQDLTLGGKKIVKALSTERNALDLVIEPANKKNLASGDYEGTFAIEFEYGV</sequence>
<dbReference type="GO" id="GO:0009289">
    <property type="term" value="C:pilus"/>
    <property type="evidence" value="ECO:0007669"/>
    <property type="project" value="InterPro"/>
</dbReference>
<dbReference type="AlphaFoldDB" id="A0A0J8V7N3"/>
<organism evidence="2 3">
    <name type="scientific">Photobacterium swingsii</name>
    <dbReference type="NCBI Taxonomy" id="680026"/>
    <lineage>
        <taxon>Bacteria</taxon>
        <taxon>Pseudomonadati</taxon>
        <taxon>Pseudomonadota</taxon>
        <taxon>Gammaproteobacteria</taxon>
        <taxon>Vibrionales</taxon>
        <taxon>Vibrionaceae</taxon>
        <taxon>Photobacterium</taxon>
    </lineage>
</organism>
<dbReference type="RefSeq" id="WP_048900241.1">
    <property type="nucleotide sequence ID" value="NZ_AP024852.1"/>
</dbReference>
<accession>A0A0J8V7N3</accession>
<evidence type="ECO:0000256" key="1">
    <source>
        <dbReference type="SAM" id="SignalP"/>
    </source>
</evidence>
<gene>
    <name evidence="2" type="ORF">C9I94_16275</name>
</gene>
<dbReference type="Pfam" id="PF04449">
    <property type="entry name" value="Fimbrial_CS1"/>
    <property type="match status" value="1"/>
</dbReference>
<keyword evidence="3" id="KW-1185">Reference proteome</keyword>
<dbReference type="InterPro" id="IPR007540">
    <property type="entry name" value="Fimbrial_CS1-type"/>
</dbReference>
<reference evidence="2 3" key="1">
    <citation type="submission" date="2018-01" db="EMBL/GenBank/DDBJ databases">
        <title>Whole genome sequencing of Histamine producing bacteria.</title>
        <authorList>
            <person name="Butler K."/>
        </authorList>
    </citation>
    <scope>NUCLEOTIDE SEQUENCE [LARGE SCALE GENOMIC DNA]</scope>
    <source>
        <strain evidence="2 3">DSM 24669</strain>
    </source>
</reference>
<evidence type="ECO:0000313" key="3">
    <source>
        <dbReference type="Proteomes" id="UP000240481"/>
    </source>
</evidence>
<protein>
    <recommendedName>
        <fullName evidence="4">Fimbrial assembly protein</fullName>
    </recommendedName>
</protein>
<dbReference type="Gene3D" id="2.60.40.2040">
    <property type="entry name" value="CFA/I fimbrial subunit E, pilin domain"/>
    <property type="match status" value="1"/>
</dbReference>
<name>A0A0J8V7N3_9GAMM</name>
<dbReference type="EMBL" id="PYLZ01000009">
    <property type="protein sequence ID" value="PSW23181.1"/>
    <property type="molecule type" value="Genomic_DNA"/>
</dbReference>